<reference evidence="9 10" key="1">
    <citation type="submission" date="2020-08" db="EMBL/GenBank/DDBJ databases">
        <title>Genome sequencing of Purple Non-Sulfur Bacteria from various extreme environments.</title>
        <authorList>
            <person name="Mayer M."/>
        </authorList>
    </citation>
    <scope>NUCLEOTIDE SEQUENCE [LARGE SCALE GENOMIC DNA]</scope>
    <source>
        <strain evidence="9 10">JA131</strain>
    </source>
</reference>
<dbReference type="SUPFAM" id="SSF55174">
    <property type="entry name" value="Alpha-L RNA-binding motif"/>
    <property type="match status" value="1"/>
</dbReference>
<dbReference type="InterPro" id="IPR036986">
    <property type="entry name" value="S4_RNA-bd_sf"/>
</dbReference>
<dbReference type="Pfam" id="PF01479">
    <property type="entry name" value="S4"/>
    <property type="match status" value="1"/>
</dbReference>
<dbReference type="PROSITE" id="PS50889">
    <property type="entry name" value="S4"/>
    <property type="match status" value="1"/>
</dbReference>
<dbReference type="GO" id="GO:0160140">
    <property type="term" value="F:23S rRNA pseudouridine(1911/1915/1917) synthase activity"/>
    <property type="evidence" value="ECO:0007669"/>
    <property type="project" value="UniProtKB-EC"/>
</dbReference>
<evidence type="ECO:0000256" key="4">
    <source>
        <dbReference type="PIRSR" id="PIRSR606225-1"/>
    </source>
</evidence>
<dbReference type="Gene3D" id="3.30.2350.10">
    <property type="entry name" value="Pseudouridine synthase"/>
    <property type="match status" value="1"/>
</dbReference>
<evidence type="ECO:0000256" key="6">
    <source>
        <dbReference type="RuleBase" id="RU362028"/>
    </source>
</evidence>
<protein>
    <recommendedName>
        <fullName evidence="6">Pseudouridine synthase</fullName>
        <ecNumber evidence="6">5.4.99.-</ecNumber>
    </recommendedName>
</protein>
<dbReference type="Proteomes" id="UP000554286">
    <property type="component" value="Unassembled WGS sequence"/>
</dbReference>
<dbReference type="AlphaFoldDB" id="A0A7W6RCY3"/>
<keyword evidence="5" id="KW-0694">RNA-binding</keyword>
<evidence type="ECO:0000256" key="3">
    <source>
        <dbReference type="ARBA" id="ARBA00036882"/>
    </source>
</evidence>
<dbReference type="EC" id="5.4.99.-" evidence="6"/>
<proteinExistence type="inferred from homology"/>
<dbReference type="InterPro" id="IPR002942">
    <property type="entry name" value="S4_RNA-bd"/>
</dbReference>
<evidence type="ECO:0000259" key="8">
    <source>
        <dbReference type="SMART" id="SM00363"/>
    </source>
</evidence>
<gene>
    <name evidence="9" type="ORF">GGD89_001907</name>
</gene>
<dbReference type="PROSITE" id="PS01129">
    <property type="entry name" value="PSI_RLU"/>
    <property type="match status" value="1"/>
</dbReference>
<evidence type="ECO:0000256" key="2">
    <source>
        <dbReference type="ARBA" id="ARBA00023235"/>
    </source>
</evidence>
<dbReference type="CDD" id="cd02869">
    <property type="entry name" value="PseudoU_synth_RluA_like"/>
    <property type="match status" value="1"/>
</dbReference>
<organism evidence="9 10">
    <name type="scientific">Roseospira visakhapatnamensis</name>
    <dbReference type="NCBI Taxonomy" id="390880"/>
    <lineage>
        <taxon>Bacteria</taxon>
        <taxon>Pseudomonadati</taxon>
        <taxon>Pseudomonadota</taxon>
        <taxon>Alphaproteobacteria</taxon>
        <taxon>Rhodospirillales</taxon>
        <taxon>Rhodospirillaceae</taxon>
        <taxon>Roseospira</taxon>
    </lineage>
</organism>
<dbReference type="GO" id="GO:0003723">
    <property type="term" value="F:RNA binding"/>
    <property type="evidence" value="ECO:0007669"/>
    <property type="project" value="UniProtKB-KW"/>
</dbReference>
<dbReference type="NCBIfam" id="TIGR00005">
    <property type="entry name" value="rluA_subfam"/>
    <property type="match status" value="1"/>
</dbReference>
<sequence length="356" mass="37658">MGNVPVPSLPDDPGAGAGAGADTAPDRPAFVAIVPPEAAGTRLDRWLATAHGDQSRSRLKALIETGALTLDGLPTLDPSRKVRPGQRAVLIEPPPEDATPRAQAVPLSIAYEDAHVIVVDKPAGLVVHPAPGSPDRTLVNALLAHCGDSLSGIGGVRRPGIVHRLDKDTSGLMVVAKTDRAHRALAAQFADRTLHRVYQALVWGVPSPARGEIDAPIGRHPTARTRMAVVPAGAPGAKPALTRYATRRVWGMAVTLVECRLATGRTHQIRVHMAHMGHPLVGDATYGRIPRRTTLEPAVAARLTGLDRQALHAVEIGFIHPDSGDPMRLRSRIPGQVQEILDVLEAQHGGPDAAPR</sequence>
<dbReference type="InterPro" id="IPR006145">
    <property type="entry name" value="PsdUridine_synth_RsuA/RluA"/>
</dbReference>
<name>A0A7W6RCY3_9PROT</name>
<dbReference type="InterPro" id="IPR050188">
    <property type="entry name" value="RluA_PseudoU_synthase"/>
</dbReference>
<dbReference type="InterPro" id="IPR006224">
    <property type="entry name" value="PsdUridine_synth_RluA-like_CS"/>
</dbReference>
<comment type="catalytic activity">
    <reaction evidence="6">
        <text>a uridine in RNA = a pseudouridine in RNA</text>
        <dbReference type="Rhea" id="RHEA:48348"/>
        <dbReference type="Rhea" id="RHEA-COMP:12068"/>
        <dbReference type="Rhea" id="RHEA-COMP:12069"/>
        <dbReference type="ChEBI" id="CHEBI:65314"/>
        <dbReference type="ChEBI" id="CHEBI:65315"/>
    </reaction>
</comment>
<comment type="catalytic activity">
    <reaction evidence="3">
        <text>uridine(1911/1915/1917) in 23S rRNA = pseudouridine(1911/1915/1917) in 23S rRNA</text>
        <dbReference type="Rhea" id="RHEA:42524"/>
        <dbReference type="Rhea" id="RHEA-COMP:10097"/>
        <dbReference type="Rhea" id="RHEA-COMP:10098"/>
        <dbReference type="ChEBI" id="CHEBI:65314"/>
        <dbReference type="ChEBI" id="CHEBI:65315"/>
        <dbReference type="EC" id="5.4.99.23"/>
    </reaction>
</comment>
<comment type="caution">
    <text evidence="9">The sequence shown here is derived from an EMBL/GenBank/DDBJ whole genome shotgun (WGS) entry which is preliminary data.</text>
</comment>
<evidence type="ECO:0000256" key="7">
    <source>
        <dbReference type="SAM" id="MobiDB-lite"/>
    </source>
</evidence>
<evidence type="ECO:0000313" key="9">
    <source>
        <dbReference type="EMBL" id="MBB4266276.1"/>
    </source>
</evidence>
<keyword evidence="2 6" id="KW-0413">Isomerase</keyword>
<keyword evidence="10" id="KW-1185">Reference proteome</keyword>
<dbReference type="SUPFAM" id="SSF55120">
    <property type="entry name" value="Pseudouridine synthase"/>
    <property type="match status" value="1"/>
</dbReference>
<accession>A0A7W6RCY3</accession>
<feature type="active site" evidence="4">
    <location>
        <position position="166"/>
    </location>
</feature>
<evidence type="ECO:0000313" key="10">
    <source>
        <dbReference type="Proteomes" id="UP000554286"/>
    </source>
</evidence>
<dbReference type="Pfam" id="PF00849">
    <property type="entry name" value="PseudoU_synth_2"/>
    <property type="match status" value="1"/>
</dbReference>
<comment type="function">
    <text evidence="6">Responsible for synthesis of pseudouridine from uracil.</text>
</comment>
<dbReference type="GO" id="GO:0000455">
    <property type="term" value="P:enzyme-directed rRNA pseudouridine synthesis"/>
    <property type="evidence" value="ECO:0007669"/>
    <property type="project" value="TreeGrafter"/>
</dbReference>
<dbReference type="CDD" id="cd00165">
    <property type="entry name" value="S4"/>
    <property type="match status" value="1"/>
</dbReference>
<feature type="region of interest" description="Disordered" evidence="7">
    <location>
        <begin position="1"/>
        <end position="28"/>
    </location>
</feature>
<dbReference type="PANTHER" id="PTHR21600">
    <property type="entry name" value="MITOCHONDRIAL RNA PSEUDOURIDINE SYNTHASE"/>
    <property type="match status" value="1"/>
</dbReference>
<dbReference type="RefSeq" id="WP_184044485.1">
    <property type="nucleotide sequence ID" value="NZ_JACIGK010000012.1"/>
</dbReference>
<evidence type="ECO:0000256" key="5">
    <source>
        <dbReference type="PROSITE-ProRule" id="PRU00182"/>
    </source>
</evidence>
<feature type="domain" description="RNA-binding S4" evidence="8">
    <location>
        <begin position="41"/>
        <end position="99"/>
    </location>
</feature>
<dbReference type="PANTHER" id="PTHR21600:SF44">
    <property type="entry name" value="RIBOSOMAL LARGE SUBUNIT PSEUDOURIDINE SYNTHASE D"/>
    <property type="match status" value="1"/>
</dbReference>
<dbReference type="InterPro" id="IPR020103">
    <property type="entry name" value="PsdUridine_synth_cat_dom_sf"/>
</dbReference>
<dbReference type="SMART" id="SM00363">
    <property type="entry name" value="S4"/>
    <property type="match status" value="1"/>
</dbReference>
<comment type="similarity">
    <text evidence="1 6">Belongs to the pseudouridine synthase RluA family.</text>
</comment>
<dbReference type="EMBL" id="JACIGK010000012">
    <property type="protein sequence ID" value="MBB4266276.1"/>
    <property type="molecule type" value="Genomic_DNA"/>
</dbReference>
<dbReference type="Gene3D" id="3.10.290.10">
    <property type="entry name" value="RNA-binding S4 domain"/>
    <property type="match status" value="1"/>
</dbReference>
<evidence type="ECO:0000256" key="1">
    <source>
        <dbReference type="ARBA" id="ARBA00010876"/>
    </source>
</evidence>
<dbReference type="InterPro" id="IPR006225">
    <property type="entry name" value="PsdUridine_synth_RluC/D"/>
</dbReference>